<dbReference type="InterPro" id="IPR036812">
    <property type="entry name" value="NAD(P)_OxRdtase_dom_sf"/>
</dbReference>
<dbReference type="EMBL" id="JACGWV010000001">
    <property type="protein sequence ID" value="MBA8808383.1"/>
    <property type="molecule type" value="Genomic_DNA"/>
</dbReference>
<evidence type="ECO:0000256" key="1">
    <source>
        <dbReference type="ARBA" id="ARBA00023002"/>
    </source>
</evidence>
<dbReference type="Gene3D" id="3.20.20.100">
    <property type="entry name" value="NADP-dependent oxidoreductase domain"/>
    <property type="match status" value="1"/>
</dbReference>
<evidence type="ECO:0000259" key="2">
    <source>
        <dbReference type="Pfam" id="PF00248"/>
    </source>
</evidence>
<dbReference type="Pfam" id="PF00248">
    <property type="entry name" value="Aldo_ket_red"/>
    <property type="match status" value="1"/>
</dbReference>
<keyword evidence="1" id="KW-0560">Oxidoreductase</keyword>
<dbReference type="RefSeq" id="WP_182616351.1">
    <property type="nucleotide sequence ID" value="NZ_BAAATF010000003.1"/>
</dbReference>
<protein>
    <submittedName>
        <fullName evidence="3">Aryl-alcohol dehydrogenase-like predicted oxidoreductase</fullName>
    </submittedName>
</protein>
<proteinExistence type="predicted"/>
<dbReference type="InterPro" id="IPR020471">
    <property type="entry name" value="AKR"/>
</dbReference>
<dbReference type="InterPro" id="IPR023210">
    <property type="entry name" value="NADP_OxRdtase_dom"/>
</dbReference>
<dbReference type="PROSITE" id="PS00062">
    <property type="entry name" value="ALDOKETO_REDUCTASE_2"/>
    <property type="match status" value="1"/>
</dbReference>
<name>A0A7W3J8S9_9MICO</name>
<sequence>MSAHPTQIPTVTVDGVATPLTRVVLGTMSMGDTADAAASEAMFEAAVDAGITGIDCANGYARGTTESLIAPWVRRHRDSIVLSTKAGIPHPDAGDHAPLSRAGLTASVEGSLRRLAVDSIDVFYLHQPDRRTPVAETLATIADLHRAGKIKALGISNYSAWQALEVIRTAEEIGTIRPVVGQNVYSLLARRVEDEWIEFAQTYGLLTMCYNPLAGGLLGRAPQESGVPSRFSTGSSLAEMYKKRYWTPELLTAVTELAAVAADAGLTLPELALRWLISRPGADAVLVGGGSTEHLAGNLRSLAKGPLPEDVLAACLEISEPLMGSMPRYNR</sequence>
<dbReference type="PANTHER" id="PTHR43364">
    <property type="entry name" value="NADH-SPECIFIC METHYLGLYOXAL REDUCTASE-RELATED"/>
    <property type="match status" value="1"/>
</dbReference>
<gene>
    <name evidence="3" type="ORF">FHX71_002325</name>
</gene>
<dbReference type="PRINTS" id="PR00069">
    <property type="entry name" value="ALDKETRDTASE"/>
</dbReference>
<dbReference type="InterPro" id="IPR050523">
    <property type="entry name" value="AKR_Detox_Biosynth"/>
</dbReference>
<comment type="caution">
    <text evidence="3">The sequence shown here is derived from an EMBL/GenBank/DDBJ whole genome shotgun (WGS) entry which is preliminary data.</text>
</comment>
<dbReference type="InterPro" id="IPR018170">
    <property type="entry name" value="Aldo/ket_reductase_CS"/>
</dbReference>
<feature type="domain" description="NADP-dependent oxidoreductase" evidence="2">
    <location>
        <begin position="23"/>
        <end position="319"/>
    </location>
</feature>
<accession>A0A7W3J8S9</accession>
<dbReference type="GO" id="GO:0005829">
    <property type="term" value="C:cytosol"/>
    <property type="evidence" value="ECO:0007669"/>
    <property type="project" value="TreeGrafter"/>
</dbReference>
<organism evidence="3 4">
    <name type="scientific">Promicromonospora sukumoe</name>
    <dbReference type="NCBI Taxonomy" id="88382"/>
    <lineage>
        <taxon>Bacteria</taxon>
        <taxon>Bacillati</taxon>
        <taxon>Actinomycetota</taxon>
        <taxon>Actinomycetes</taxon>
        <taxon>Micrococcales</taxon>
        <taxon>Promicromonosporaceae</taxon>
        <taxon>Promicromonospora</taxon>
    </lineage>
</organism>
<evidence type="ECO:0000313" key="4">
    <source>
        <dbReference type="Proteomes" id="UP000540568"/>
    </source>
</evidence>
<dbReference type="PANTHER" id="PTHR43364:SF4">
    <property type="entry name" value="NAD(P)-LINKED OXIDOREDUCTASE SUPERFAMILY PROTEIN"/>
    <property type="match status" value="1"/>
</dbReference>
<dbReference type="SUPFAM" id="SSF51430">
    <property type="entry name" value="NAD(P)-linked oxidoreductase"/>
    <property type="match status" value="1"/>
</dbReference>
<keyword evidence="4" id="KW-1185">Reference proteome</keyword>
<reference evidence="3 4" key="1">
    <citation type="submission" date="2020-07" db="EMBL/GenBank/DDBJ databases">
        <title>Sequencing the genomes of 1000 actinobacteria strains.</title>
        <authorList>
            <person name="Klenk H.-P."/>
        </authorList>
    </citation>
    <scope>NUCLEOTIDE SEQUENCE [LARGE SCALE GENOMIC DNA]</scope>
    <source>
        <strain evidence="3 4">DSM 44121</strain>
    </source>
</reference>
<dbReference type="AlphaFoldDB" id="A0A7W3J8S9"/>
<evidence type="ECO:0000313" key="3">
    <source>
        <dbReference type="EMBL" id="MBA8808383.1"/>
    </source>
</evidence>
<dbReference type="GO" id="GO:0016491">
    <property type="term" value="F:oxidoreductase activity"/>
    <property type="evidence" value="ECO:0007669"/>
    <property type="project" value="UniProtKB-KW"/>
</dbReference>
<dbReference type="Proteomes" id="UP000540568">
    <property type="component" value="Unassembled WGS sequence"/>
</dbReference>